<evidence type="ECO:0000313" key="6">
    <source>
        <dbReference type="EMBL" id="THH37909.1"/>
    </source>
</evidence>
<comment type="cofactor">
    <cofactor evidence="1">
        <name>FAD</name>
        <dbReference type="ChEBI" id="CHEBI:57692"/>
    </cofactor>
</comment>
<dbReference type="Pfam" id="PF07992">
    <property type="entry name" value="Pyr_redox_2"/>
    <property type="match status" value="1"/>
</dbReference>
<evidence type="ECO:0000256" key="1">
    <source>
        <dbReference type="ARBA" id="ARBA00001974"/>
    </source>
</evidence>
<keyword evidence="7" id="KW-1185">Reference proteome</keyword>
<sequence length="461" mass="51888">MHVAILGNGIAGITAARWLRKLSDDVRITVISAESDYFFSRTALMYVYMGHQRWEDLMPYEPFFWPKNRIDLRRGYVEAVDTDAHTLHFSGGDTLAYDKLVLATGSAWNTFDWPGQDLKRVGGMVSAQDLEYLEEITPEIQSAVIVGGGLIGIELAEMLHSRHIPVKLLVREGSYWSNALPPEESQMVSRHIARQGIDLRHDTELQEIHDDGTGAAGAITTKAGERIECQYVGLTAGVHPNIAFLHGNETVETGKGILVDEYLQTSAPDVYAIGDCAELRHPRPGRKAIEAVWYTGRMMGETVAYTLLGRPVKYDPGIWFNSAKFIDIEYQVYGEVPAHGRDGLETLYWEHPDGEKSVRINYEASDGSVRGFNLMGIRYRQEVCEKWIAHGTPVEEVLQNLGMANFDPELYAEYESDIVALYNQRTGRNLQLKRKRGLDAVLRFLNFKTRTPRAISHPDAQ</sequence>
<dbReference type="AlphaFoldDB" id="A0A4S4NEI3"/>
<dbReference type="Proteomes" id="UP000308528">
    <property type="component" value="Unassembled WGS sequence"/>
</dbReference>
<keyword evidence="4" id="KW-0274">FAD</keyword>
<dbReference type="Gene3D" id="3.50.50.60">
    <property type="entry name" value="FAD/NAD(P)-binding domain"/>
    <property type="match status" value="2"/>
</dbReference>
<evidence type="ECO:0000259" key="5">
    <source>
        <dbReference type="Pfam" id="PF07992"/>
    </source>
</evidence>
<dbReference type="InterPro" id="IPR036188">
    <property type="entry name" value="FAD/NAD-bd_sf"/>
</dbReference>
<gene>
    <name evidence="6" type="ORF">E4021_12800</name>
</gene>
<dbReference type="InterPro" id="IPR023753">
    <property type="entry name" value="FAD/NAD-binding_dom"/>
</dbReference>
<keyword evidence="3" id="KW-0285">Flavoprotein</keyword>
<dbReference type="SUPFAM" id="SSF51905">
    <property type="entry name" value="FAD/NAD(P)-binding domain"/>
    <property type="match status" value="1"/>
</dbReference>
<dbReference type="PANTHER" id="PTHR43429">
    <property type="entry name" value="PYRIDINE NUCLEOTIDE-DISULFIDE OXIDOREDUCTASE DOMAIN-CONTAINING"/>
    <property type="match status" value="1"/>
</dbReference>
<evidence type="ECO:0000256" key="3">
    <source>
        <dbReference type="ARBA" id="ARBA00022630"/>
    </source>
</evidence>
<name>A0A4S4NEI3_9BACT</name>
<comment type="caution">
    <text evidence="6">The sequence shown here is derived from an EMBL/GenBank/DDBJ whole genome shotgun (WGS) entry which is preliminary data.</text>
</comment>
<dbReference type="InterPro" id="IPR050260">
    <property type="entry name" value="FAD-bd_OxRdtase"/>
</dbReference>
<organism evidence="6 7">
    <name type="scientific">Neolewinella litorea</name>
    <dbReference type="NCBI Taxonomy" id="2562452"/>
    <lineage>
        <taxon>Bacteria</taxon>
        <taxon>Pseudomonadati</taxon>
        <taxon>Bacteroidota</taxon>
        <taxon>Saprospiria</taxon>
        <taxon>Saprospirales</taxon>
        <taxon>Lewinellaceae</taxon>
        <taxon>Neolewinella</taxon>
    </lineage>
</organism>
<dbReference type="GO" id="GO:0016491">
    <property type="term" value="F:oxidoreductase activity"/>
    <property type="evidence" value="ECO:0007669"/>
    <property type="project" value="InterPro"/>
</dbReference>
<evidence type="ECO:0000256" key="4">
    <source>
        <dbReference type="ARBA" id="ARBA00022827"/>
    </source>
</evidence>
<dbReference type="EMBL" id="SRSF01000005">
    <property type="protein sequence ID" value="THH37909.1"/>
    <property type="molecule type" value="Genomic_DNA"/>
</dbReference>
<dbReference type="PRINTS" id="PR00368">
    <property type="entry name" value="FADPNR"/>
</dbReference>
<dbReference type="PRINTS" id="PR00411">
    <property type="entry name" value="PNDRDTASEI"/>
</dbReference>
<evidence type="ECO:0000256" key="2">
    <source>
        <dbReference type="ARBA" id="ARBA00006442"/>
    </source>
</evidence>
<reference evidence="6 7" key="1">
    <citation type="submission" date="2019-04" db="EMBL/GenBank/DDBJ databases">
        <title>Lewinella litorea sp. nov., isolated from a marine sand.</title>
        <authorList>
            <person name="Yoon J.-H."/>
        </authorList>
    </citation>
    <scope>NUCLEOTIDE SEQUENCE [LARGE SCALE GENOMIC DNA]</scope>
    <source>
        <strain evidence="6 7">HSMS-39</strain>
    </source>
</reference>
<dbReference type="OrthoDB" id="9792592at2"/>
<protein>
    <submittedName>
        <fullName evidence="6">NAD(P)/FAD-dependent oxidoreductase</fullName>
    </submittedName>
</protein>
<proteinExistence type="inferred from homology"/>
<evidence type="ECO:0000313" key="7">
    <source>
        <dbReference type="Proteomes" id="UP000308528"/>
    </source>
</evidence>
<comment type="similarity">
    <text evidence="2">Belongs to the FAD-dependent oxidoreductase family.</text>
</comment>
<accession>A0A4S4NEI3</accession>
<dbReference type="PANTHER" id="PTHR43429:SF3">
    <property type="entry name" value="NITRITE REDUCTASE [NAD(P)H]"/>
    <property type="match status" value="1"/>
</dbReference>
<feature type="domain" description="FAD/NAD(P)-binding" evidence="5">
    <location>
        <begin position="1"/>
        <end position="283"/>
    </location>
</feature>
<dbReference type="RefSeq" id="WP_136459757.1">
    <property type="nucleotide sequence ID" value="NZ_SRSF01000005.1"/>
</dbReference>